<proteinExistence type="inferred from homology"/>
<evidence type="ECO:0000256" key="3">
    <source>
        <dbReference type="ARBA" id="ARBA00022723"/>
    </source>
</evidence>
<name>A0AAW5N6P0_9BACT</name>
<keyword evidence="12" id="KW-1185">Reference proteome</keyword>
<dbReference type="CDD" id="cd02004">
    <property type="entry name" value="TPP_BZL_OCoD_HPCL"/>
    <property type="match status" value="1"/>
</dbReference>
<dbReference type="InterPro" id="IPR017660">
    <property type="entry name" value="Oxalyl-CoA_decarboxylase"/>
</dbReference>
<evidence type="ECO:0000256" key="4">
    <source>
        <dbReference type="ARBA" id="ARBA00022842"/>
    </source>
</evidence>
<evidence type="ECO:0000313" key="12">
    <source>
        <dbReference type="Proteomes" id="UP001204579"/>
    </source>
</evidence>
<dbReference type="InterPro" id="IPR012001">
    <property type="entry name" value="Thiamin_PyroP_enz_TPP-bd_dom"/>
</dbReference>
<evidence type="ECO:0000256" key="1">
    <source>
        <dbReference type="ARBA" id="ARBA00001964"/>
    </source>
</evidence>
<keyword evidence="6 11" id="KW-0456">Lyase</keyword>
<dbReference type="CDD" id="cd07035">
    <property type="entry name" value="TPP_PYR_POX_like"/>
    <property type="match status" value="1"/>
</dbReference>
<dbReference type="InterPro" id="IPR011766">
    <property type="entry name" value="TPP_enzyme_TPP-bd"/>
</dbReference>
<dbReference type="EC" id="4.1.1.8" evidence="11"/>
<dbReference type="AlphaFoldDB" id="A0AAW5N6P0"/>
<keyword evidence="4" id="KW-0460">Magnesium</keyword>
<evidence type="ECO:0000256" key="2">
    <source>
        <dbReference type="ARBA" id="ARBA00007812"/>
    </source>
</evidence>
<dbReference type="GO" id="GO:0001561">
    <property type="term" value="P:fatty acid alpha-oxidation"/>
    <property type="evidence" value="ECO:0007669"/>
    <property type="project" value="TreeGrafter"/>
</dbReference>
<dbReference type="EMBL" id="JANRHJ010000003">
    <property type="protein sequence ID" value="MCR8873169.1"/>
    <property type="molecule type" value="Genomic_DNA"/>
</dbReference>
<gene>
    <name evidence="11" type="primary">oxc</name>
    <name evidence="11" type="ORF">NW209_03875</name>
</gene>
<dbReference type="FunFam" id="3.40.50.1220:FF:000006">
    <property type="entry name" value="2-hydroxyacyl-CoA lyase 1"/>
    <property type="match status" value="1"/>
</dbReference>
<dbReference type="FunFam" id="3.40.50.970:FF:000042">
    <property type="entry name" value="Oxalyl-CoA decarboxylase"/>
    <property type="match status" value="1"/>
</dbReference>
<accession>A0AAW5N6P0</accession>
<dbReference type="GO" id="GO:0008949">
    <property type="term" value="F:oxalyl-CoA decarboxylase activity"/>
    <property type="evidence" value="ECO:0007669"/>
    <property type="project" value="UniProtKB-EC"/>
</dbReference>
<dbReference type="NCBIfam" id="TIGR03254">
    <property type="entry name" value="oxalate_oxc"/>
    <property type="match status" value="1"/>
</dbReference>
<evidence type="ECO:0000259" key="10">
    <source>
        <dbReference type="Pfam" id="PF02776"/>
    </source>
</evidence>
<dbReference type="GO" id="GO:0033611">
    <property type="term" value="P:oxalate catabolic process"/>
    <property type="evidence" value="ECO:0007669"/>
    <property type="project" value="InterPro"/>
</dbReference>
<dbReference type="NCBIfam" id="NF006721">
    <property type="entry name" value="PRK09259.1"/>
    <property type="match status" value="1"/>
</dbReference>
<dbReference type="InterPro" id="IPR045025">
    <property type="entry name" value="HACL1-like"/>
</dbReference>
<dbReference type="SUPFAM" id="SSF52467">
    <property type="entry name" value="DHS-like NAD/FAD-binding domain"/>
    <property type="match status" value="1"/>
</dbReference>
<dbReference type="PANTHER" id="PTHR43710">
    <property type="entry name" value="2-HYDROXYACYL-COA LYASE"/>
    <property type="match status" value="1"/>
</dbReference>
<reference evidence="11 12" key="1">
    <citation type="submission" date="2022-08" db="EMBL/GenBank/DDBJ databases">
        <authorList>
            <person name="Zeman M."/>
            <person name="Kubasova T."/>
        </authorList>
    </citation>
    <scope>NUCLEOTIDE SEQUENCE [LARGE SCALE GENOMIC DNA]</scope>
    <source>
        <strain evidence="11 12">ET62</strain>
    </source>
</reference>
<evidence type="ECO:0000256" key="7">
    <source>
        <dbReference type="RuleBase" id="RU362132"/>
    </source>
</evidence>
<evidence type="ECO:0000256" key="6">
    <source>
        <dbReference type="ARBA" id="ARBA00023239"/>
    </source>
</evidence>
<evidence type="ECO:0000259" key="8">
    <source>
        <dbReference type="Pfam" id="PF00205"/>
    </source>
</evidence>
<dbReference type="InterPro" id="IPR029035">
    <property type="entry name" value="DHS-like_NAD/FAD-binding_dom"/>
</dbReference>
<organism evidence="11 12">
    <name type="scientific">Phocaeicola barnesiae</name>
    <dbReference type="NCBI Taxonomy" id="376804"/>
    <lineage>
        <taxon>Bacteria</taxon>
        <taxon>Pseudomonadati</taxon>
        <taxon>Bacteroidota</taxon>
        <taxon>Bacteroidia</taxon>
        <taxon>Bacteroidales</taxon>
        <taxon>Bacteroidaceae</taxon>
        <taxon>Phocaeicola</taxon>
    </lineage>
</organism>
<keyword evidence="5 7" id="KW-0786">Thiamine pyrophosphate</keyword>
<dbReference type="InterPro" id="IPR029061">
    <property type="entry name" value="THDP-binding"/>
</dbReference>
<keyword evidence="3" id="KW-0479">Metal-binding</keyword>
<feature type="domain" description="Thiamine pyrophosphate enzyme TPP-binding" evidence="9">
    <location>
        <begin position="409"/>
        <end position="545"/>
    </location>
</feature>
<comment type="caution">
    <text evidence="11">The sequence shown here is derived from an EMBL/GenBank/DDBJ whole genome shotgun (WGS) entry which is preliminary data.</text>
</comment>
<dbReference type="Gene3D" id="3.40.50.1220">
    <property type="entry name" value="TPP-binding domain"/>
    <property type="match status" value="1"/>
</dbReference>
<feature type="domain" description="Thiamine pyrophosphate enzyme N-terminal TPP-binding" evidence="10">
    <location>
        <begin position="13"/>
        <end position="128"/>
    </location>
</feature>
<dbReference type="RefSeq" id="WP_258335447.1">
    <property type="nucleotide sequence ID" value="NZ_JANRHJ010000003.1"/>
</dbReference>
<dbReference type="GO" id="GO:0030976">
    <property type="term" value="F:thiamine pyrophosphate binding"/>
    <property type="evidence" value="ECO:0007669"/>
    <property type="project" value="InterPro"/>
</dbReference>
<evidence type="ECO:0000259" key="9">
    <source>
        <dbReference type="Pfam" id="PF02775"/>
    </source>
</evidence>
<dbReference type="Gene3D" id="3.40.50.970">
    <property type="match status" value="2"/>
</dbReference>
<sequence>MSDIQNQPSNLTDGMHVVVEALLRNGFDTIYGVVGIPVTDLARHAQERGIRYIGFRHEQSAGNAAAITGFLTGKPGICLTVSAPGFLNGLTALATATVNGFPMIQISGSSDRAIIDLQQGDYEGLDQMNVAKTFAKASYRINRPEDIGIGLARAIRAAVSGRPGGVYLDLTTALLGSVIDQAEVEKTLFTVLDPAPKMIPDRQAVDRALDLLSKARKPLVIIGKGAAYAQAEKSIREFLEQTGIPFLPMSMAKGVMPDDHPLSAAAARGLVLKNADVVMLLGARLNWLLAHGKGQKWNPDARFIQLDIEPEEIDSNHPIAAPVVGDIASSMEALLAGLTAYPMTQQNDWLEEIDRVKQVNAAKMEAKLNANPSPMDFFSALKAIRTVLEKHREVYLVNEGANTLDDTRNVINMYSPRKRLDCGTWGVMGVGMGYAIGAAVTSGQQVVCIEGDSAFGFSGMEIETICRYQLPVTIVILNNGGIYNGSHANLGGGTDPSPTTLDAQARYDRLITAFGGTPYYATTPEELEKALEAGIASKKPTLIDCAIDPKAGLESGHIGNLNPKVVGK</sequence>
<dbReference type="PANTHER" id="PTHR43710:SF2">
    <property type="entry name" value="2-HYDROXYACYL-COA LYASE 1"/>
    <property type="match status" value="1"/>
</dbReference>
<dbReference type="InterPro" id="IPR012000">
    <property type="entry name" value="Thiamin_PyroP_enz_cen_dom"/>
</dbReference>
<dbReference type="Pfam" id="PF02775">
    <property type="entry name" value="TPP_enzyme_C"/>
    <property type="match status" value="1"/>
</dbReference>
<comment type="cofactor">
    <cofactor evidence="1">
        <name>thiamine diphosphate</name>
        <dbReference type="ChEBI" id="CHEBI:58937"/>
    </cofactor>
</comment>
<dbReference type="GO" id="GO:0000287">
    <property type="term" value="F:magnesium ion binding"/>
    <property type="evidence" value="ECO:0007669"/>
    <property type="project" value="InterPro"/>
</dbReference>
<protein>
    <submittedName>
        <fullName evidence="11">Oxalyl-CoA decarboxylase</fullName>
        <ecNumber evidence="11">4.1.1.8</ecNumber>
    </submittedName>
</protein>
<dbReference type="Pfam" id="PF00205">
    <property type="entry name" value="TPP_enzyme_M"/>
    <property type="match status" value="1"/>
</dbReference>
<feature type="domain" description="Thiamine pyrophosphate enzyme central" evidence="8">
    <location>
        <begin position="205"/>
        <end position="334"/>
    </location>
</feature>
<dbReference type="SUPFAM" id="SSF52518">
    <property type="entry name" value="Thiamin diphosphate-binding fold (THDP-binding)"/>
    <property type="match status" value="2"/>
</dbReference>
<dbReference type="Proteomes" id="UP001204579">
    <property type="component" value="Unassembled WGS sequence"/>
</dbReference>
<dbReference type="Pfam" id="PF02776">
    <property type="entry name" value="TPP_enzyme_N"/>
    <property type="match status" value="1"/>
</dbReference>
<comment type="similarity">
    <text evidence="2 7">Belongs to the TPP enzyme family.</text>
</comment>
<evidence type="ECO:0000313" key="11">
    <source>
        <dbReference type="EMBL" id="MCR8873169.1"/>
    </source>
</evidence>
<evidence type="ECO:0000256" key="5">
    <source>
        <dbReference type="ARBA" id="ARBA00023052"/>
    </source>
</evidence>